<dbReference type="InterPro" id="IPR029070">
    <property type="entry name" value="Chitinase_insertion_sf"/>
</dbReference>
<dbReference type="PROSITE" id="PS01095">
    <property type="entry name" value="GH18_1"/>
    <property type="match status" value="1"/>
</dbReference>
<dbReference type="PANTHER" id="PTHR11177">
    <property type="entry name" value="CHITINASE"/>
    <property type="match status" value="1"/>
</dbReference>
<dbReference type="InterPro" id="IPR011583">
    <property type="entry name" value="Chitinase_II/V-like_cat"/>
</dbReference>
<dbReference type="Gene3D" id="3.10.50.10">
    <property type="match status" value="1"/>
</dbReference>
<keyword evidence="2 7" id="KW-0378">Hydrolase</keyword>
<dbReference type="OrthoDB" id="73875at2759"/>
<keyword evidence="6" id="KW-0624">Polysaccharide degradation</keyword>
<name>A0A5C3MV79_9AGAM</name>
<dbReference type="GO" id="GO:0000272">
    <property type="term" value="P:polysaccharide catabolic process"/>
    <property type="evidence" value="ECO:0007669"/>
    <property type="project" value="UniProtKB-KW"/>
</dbReference>
<dbReference type="STRING" id="5364.A0A5C3MV79"/>
<evidence type="ECO:0000259" key="10">
    <source>
        <dbReference type="PROSITE" id="PS51910"/>
    </source>
</evidence>
<proteinExistence type="inferred from homology"/>
<keyword evidence="12" id="KW-1185">Reference proteome</keyword>
<comment type="catalytic activity">
    <reaction evidence="1">
        <text>Random endo-hydrolysis of N-acetyl-beta-D-glucosaminide (1-&gt;4)-beta-linkages in chitin and chitodextrins.</text>
        <dbReference type="EC" id="3.2.1.14"/>
    </reaction>
</comment>
<feature type="signal peptide" evidence="9">
    <location>
        <begin position="1"/>
        <end position="18"/>
    </location>
</feature>
<keyword evidence="5 7" id="KW-0326">Glycosidase</keyword>
<dbReference type="GO" id="GO:0006032">
    <property type="term" value="P:chitin catabolic process"/>
    <property type="evidence" value="ECO:0007669"/>
    <property type="project" value="UniProtKB-KW"/>
</dbReference>
<evidence type="ECO:0000256" key="8">
    <source>
        <dbReference type="RuleBase" id="RU004453"/>
    </source>
</evidence>
<feature type="domain" description="GH18" evidence="10">
    <location>
        <begin position="48"/>
        <end position="436"/>
    </location>
</feature>
<keyword evidence="9" id="KW-0732">Signal</keyword>
<dbReference type="SMART" id="SM00636">
    <property type="entry name" value="Glyco_18"/>
    <property type="match status" value="1"/>
</dbReference>
<keyword evidence="4" id="KW-0119">Carbohydrate metabolism</keyword>
<comment type="similarity">
    <text evidence="8">Belongs to the glycosyl hydrolase 18 family.</text>
</comment>
<dbReference type="SUPFAM" id="SSF51445">
    <property type="entry name" value="(Trans)glycosidases"/>
    <property type="match status" value="1"/>
</dbReference>
<evidence type="ECO:0000313" key="11">
    <source>
        <dbReference type="EMBL" id="TFK49389.1"/>
    </source>
</evidence>
<evidence type="ECO:0000256" key="7">
    <source>
        <dbReference type="RuleBase" id="RU000489"/>
    </source>
</evidence>
<dbReference type="PANTHER" id="PTHR11177:SF317">
    <property type="entry name" value="CHITINASE 12-RELATED"/>
    <property type="match status" value="1"/>
</dbReference>
<accession>A0A5C3MV79</accession>
<dbReference type="AlphaFoldDB" id="A0A5C3MV79"/>
<evidence type="ECO:0000256" key="6">
    <source>
        <dbReference type="ARBA" id="ARBA00023326"/>
    </source>
</evidence>
<feature type="chain" id="PRO_5023096937" evidence="9">
    <location>
        <begin position="19"/>
        <end position="442"/>
    </location>
</feature>
<dbReference type="InterPro" id="IPR050314">
    <property type="entry name" value="Glycosyl_Hydrlase_18"/>
</dbReference>
<dbReference type="InterPro" id="IPR001223">
    <property type="entry name" value="Glyco_hydro18_cat"/>
</dbReference>
<dbReference type="GO" id="GO:0008061">
    <property type="term" value="F:chitin binding"/>
    <property type="evidence" value="ECO:0007669"/>
    <property type="project" value="InterPro"/>
</dbReference>
<evidence type="ECO:0000256" key="9">
    <source>
        <dbReference type="SAM" id="SignalP"/>
    </source>
</evidence>
<dbReference type="PROSITE" id="PS51910">
    <property type="entry name" value="GH18_2"/>
    <property type="match status" value="1"/>
</dbReference>
<dbReference type="GO" id="GO:0005576">
    <property type="term" value="C:extracellular region"/>
    <property type="evidence" value="ECO:0007669"/>
    <property type="project" value="TreeGrafter"/>
</dbReference>
<evidence type="ECO:0000313" key="12">
    <source>
        <dbReference type="Proteomes" id="UP000305948"/>
    </source>
</evidence>
<dbReference type="Gene3D" id="3.20.20.80">
    <property type="entry name" value="Glycosidases"/>
    <property type="match status" value="1"/>
</dbReference>
<evidence type="ECO:0000256" key="1">
    <source>
        <dbReference type="ARBA" id="ARBA00000822"/>
    </source>
</evidence>
<dbReference type="InterPro" id="IPR001579">
    <property type="entry name" value="Glyco_hydro_18_chit_AS"/>
</dbReference>
<reference evidence="11 12" key="1">
    <citation type="journal article" date="2019" name="Nat. Ecol. Evol.">
        <title>Megaphylogeny resolves global patterns of mushroom evolution.</title>
        <authorList>
            <person name="Varga T."/>
            <person name="Krizsan K."/>
            <person name="Foldi C."/>
            <person name="Dima B."/>
            <person name="Sanchez-Garcia M."/>
            <person name="Sanchez-Ramirez S."/>
            <person name="Szollosi G.J."/>
            <person name="Szarkandi J.G."/>
            <person name="Papp V."/>
            <person name="Albert L."/>
            <person name="Andreopoulos W."/>
            <person name="Angelini C."/>
            <person name="Antonin V."/>
            <person name="Barry K.W."/>
            <person name="Bougher N.L."/>
            <person name="Buchanan P."/>
            <person name="Buyck B."/>
            <person name="Bense V."/>
            <person name="Catcheside P."/>
            <person name="Chovatia M."/>
            <person name="Cooper J."/>
            <person name="Damon W."/>
            <person name="Desjardin D."/>
            <person name="Finy P."/>
            <person name="Geml J."/>
            <person name="Haridas S."/>
            <person name="Hughes K."/>
            <person name="Justo A."/>
            <person name="Karasinski D."/>
            <person name="Kautmanova I."/>
            <person name="Kiss B."/>
            <person name="Kocsube S."/>
            <person name="Kotiranta H."/>
            <person name="LaButti K.M."/>
            <person name="Lechner B.E."/>
            <person name="Liimatainen K."/>
            <person name="Lipzen A."/>
            <person name="Lukacs Z."/>
            <person name="Mihaltcheva S."/>
            <person name="Morgado L.N."/>
            <person name="Niskanen T."/>
            <person name="Noordeloos M.E."/>
            <person name="Ohm R.A."/>
            <person name="Ortiz-Santana B."/>
            <person name="Ovrebo C."/>
            <person name="Racz N."/>
            <person name="Riley R."/>
            <person name="Savchenko A."/>
            <person name="Shiryaev A."/>
            <person name="Soop K."/>
            <person name="Spirin V."/>
            <person name="Szebenyi C."/>
            <person name="Tomsovsky M."/>
            <person name="Tulloss R.E."/>
            <person name="Uehling J."/>
            <person name="Grigoriev I.V."/>
            <person name="Vagvolgyi C."/>
            <person name="Papp T."/>
            <person name="Martin F.M."/>
            <person name="Miettinen O."/>
            <person name="Hibbett D.S."/>
            <person name="Nagy L.G."/>
        </authorList>
    </citation>
    <scope>NUCLEOTIDE SEQUENCE [LARGE SCALE GENOMIC DNA]</scope>
    <source>
        <strain evidence="11 12">OMC1185</strain>
    </source>
</reference>
<dbReference type="InterPro" id="IPR017853">
    <property type="entry name" value="GH"/>
</dbReference>
<protein>
    <submittedName>
        <fullName evidence="11">Glycoside hydrolase</fullName>
    </submittedName>
</protein>
<dbReference type="GO" id="GO:0008843">
    <property type="term" value="F:endochitinase activity"/>
    <property type="evidence" value="ECO:0007669"/>
    <property type="project" value="UniProtKB-EC"/>
</dbReference>
<evidence type="ECO:0000256" key="5">
    <source>
        <dbReference type="ARBA" id="ARBA00023295"/>
    </source>
</evidence>
<evidence type="ECO:0000256" key="3">
    <source>
        <dbReference type="ARBA" id="ARBA00023024"/>
    </source>
</evidence>
<evidence type="ECO:0000256" key="2">
    <source>
        <dbReference type="ARBA" id="ARBA00022801"/>
    </source>
</evidence>
<keyword evidence="3" id="KW-0146">Chitin degradation</keyword>
<dbReference type="Pfam" id="PF00704">
    <property type="entry name" value="Glyco_hydro_18"/>
    <property type="match status" value="1"/>
</dbReference>
<dbReference type="Proteomes" id="UP000305948">
    <property type="component" value="Unassembled WGS sequence"/>
</dbReference>
<dbReference type="EMBL" id="ML213516">
    <property type="protein sequence ID" value="TFK49389.1"/>
    <property type="molecule type" value="Genomic_DNA"/>
</dbReference>
<organism evidence="11 12">
    <name type="scientific">Heliocybe sulcata</name>
    <dbReference type="NCBI Taxonomy" id="5364"/>
    <lineage>
        <taxon>Eukaryota</taxon>
        <taxon>Fungi</taxon>
        <taxon>Dikarya</taxon>
        <taxon>Basidiomycota</taxon>
        <taxon>Agaricomycotina</taxon>
        <taxon>Agaricomycetes</taxon>
        <taxon>Gloeophyllales</taxon>
        <taxon>Gloeophyllaceae</taxon>
        <taxon>Heliocybe</taxon>
    </lineage>
</organism>
<gene>
    <name evidence="11" type="ORF">OE88DRAFT_1737008</name>
</gene>
<dbReference type="SUPFAM" id="SSF54556">
    <property type="entry name" value="Chitinase insertion domain"/>
    <property type="match status" value="1"/>
</dbReference>
<evidence type="ECO:0000256" key="4">
    <source>
        <dbReference type="ARBA" id="ARBA00023277"/>
    </source>
</evidence>
<sequence length="442" mass="46060">MLFTLPLSLLAAVPFVSAAPFCTLAKNSLAPVSSATNTSGSGSSPSDLVASSWYAGWNAADFPPSNISWSKYSSVAYAFALTTPDSSVSLASSDEQLLPQFVSLAHQNNVKAILTIGGWTGSAYFSSSVATAQNRTGFVNAVMQVVSKYDLDGIDFDWEYPNKAGAGCNTMSADDSANFLSMLQELRSQPGGSNITVSAATSITPWAGQDGNLMTDVSGFAKVLDYIEIMNYDVWGSWSTGVGPNSPLNDTCAPAAQQQGFAVSAVKSWSAAGMPASQIVLGVASYGHSFSVASSAAQASGNQSLAAYPAFDKSAQPDGDAWSGDATFVPGTLDQCGNPTTKSGIFDFWGMVDGGFLTSNGSVASGIMSRYDECSQTPYVYNPQTQVMISYDNAESFTAKGQFIESAGLAGFAMWETGGDYQDILLDAITQGVGVQGSDDDC</sequence>